<proteinExistence type="predicted"/>
<dbReference type="Gene3D" id="2.60.40.3440">
    <property type="match status" value="1"/>
</dbReference>
<reference evidence="6 7" key="1">
    <citation type="submission" date="2017-10" db="EMBL/GenBank/DDBJ databases">
        <title>Sequencing the genomes of 1000 actinobacteria strains.</title>
        <authorList>
            <person name="Klenk H.-P."/>
        </authorList>
    </citation>
    <scope>NUCLEOTIDE SEQUENCE [LARGE SCALE GENOMIC DNA]</scope>
    <source>
        <strain evidence="6 7">DSM 21801</strain>
    </source>
</reference>
<keyword evidence="2" id="KW-0326">Glycosidase</keyword>
<evidence type="ECO:0000256" key="1">
    <source>
        <dbReference type="ARBA" id="ARBA00022737"/>
    </source>
</evidence>
<dbReference type="SMART" id="SM00060">
    <property type="entry name" value="FN3"/>
    <property type="match status" value="5"/>
</dbReference>
<dbReference type="InterPro" id="IPR013783">
    <property type="entry name" value="Ig-like_fold"/>
</dbReference>
<dbReference type="Pfam" id="PF17963">
    <property type="entry name" value="Big_9"/>
    <property type="match status" value="3"/>
</dbReference>
<dbReference type="Pfam" id="PF00041">
    <property type="entry name" value="fn3"/>
    <property type="match status" value="3"/>
</dbReference>
<feature type="region of interest" description="Disordered" evidence="4">
    <location>
        <begin position="193"/>
        <end position="222"/>
    </location>
</feature>
<feature type="compositionally biased region" description="Basic and acidic residues" evidence="4">
    <location>
        <begin position="382"/>
        <end position="394"/>
    </location>
</feature>
<dbReference type="EMBL" id="PDJD01000001">
    <property type="protein sequence ID" value="PFG20780.1"/>
    <property type="molecule type" value="Genomic_DNA"/>
</dbReference>
<dbReference type="GO" id="GO:0016798">
    <property type="term" value="F:hydrolase activity, acting on glycosyl bonds"/>
    <property type="evidence" value="ECO:0007669"/>
    <property type="project" value="UniProtKB-KW"/>
</dbReference>
<dbReference type="PANTHER" id="PTHR13817">
    <property type="entry name" value="TITIN"/>
    <property type="match status" value="1"/>
</dbReference>
<evidence type="ECO:0000313" key="6">
    <source>
        <dbReference type="EMBL" id="PFG20780.1"/>
    </source>
</evidence>
<feature type="region of interest" description="Disordered" evidence="4">
    <location>
        <begin position="382"/>
        <end position="403"/>
    </location>
</feature>
<dbReference type="PANTHER" id="PTHR13817:SF73">
    <property type="entry name" value="FIBRONECTIN TYPE-III DOMAIN-CONTAINING PROTEIN"/>
    <property type="match status" value="1"/>
</dbReference>
<organism evidence="6 7">
    <name type="scientific">Serinibacter salmoneus</name>
    <dbReference type="NCBI Taxonomy" id="556530"/>
    <lineage>
        <taxon>Bacteria</taxon>
        <taxon>Bacillati</taxon>
        <taxon>Actinomycetota</taxon>
        <taxon>Actinomycetes</taxon>
        <taxon>Micrococcales</taxon>
        <taxon>Beutenbergiaceae</taxon>
        <taxon>Serinibacter</taxon>
    </lineage>
</organism>
<feature type="domain" description="Fibronectin type-III" evidence="5">
    <location>
        <begin position="1759"/>
        <end position="1856"/>
    </location>
</feature>
<comment type="caution">
    <text evidence="6">The sequence shown here is derived from an EMBL/GenBank/DDBJ whole genome shotgun (WGS) entry which is preliminary data.</text>
</comment>
<dbReference type="Proteomes" id="UP000224915">
    <property type="component" value="Unassembled WGS sequence"/>
</dbReference>
<gene>
    <name evidence="6" type="ORF">ATL40_2394</name>
</gene>
<evidence type="ECO:0000256" key="3">
    <source>
        <dbReference type="ARBA" id="ARBA00023326"/>
    </source>
</evidence>
<accession>A0A2A9D4J8</accession>
<dbReference type="Gene3D" id="2.60.40.10">
    <property type="entry name" value="Immunoglobulins"/>
    <property type="match status" value="4"/>
</dbReference>
<dbReference type="PROSITE" id="PS50853">
    <property type="entry name" value="FN3"/>
    <property type="match status" value="4"/>
</dbReference>
<keyword evidence="1" id="KW-0677">Repeat</keyword>
<evidence type="ECO:0000256" key="2">
    <source>
        <dbReference type="ARBA" id="ARBA00023295"/>
    </source>
</evidence>
<keyword evidence="3" id="KW-0119">Carbohydrate metabolism</keyword>
<keyword evidence="2" id="KW-0378">Hydrolase</keyword>
<feature type="compositionally biased region" description="Polar residues" evidence="4">
    <location>
        <begin position="1548"/>
        <end position="1558"/>
    </location>
</feature>
<dbReference type="InterPro" id="IPR050964">
    <property type="entry name" value="Striated_Muscle_Regulatory"/>
</dbReference>
<feature type="domain" description="Fibronectin type-III" evidence="5">
    <location>
        <begin position="1479"/>
        <end position="1564"/>
    </location>
</feature>
<evidence type="ECO:0000256" key="4">
    <source>
        <dbReference type="SAM" id="MobiDB-lite"/>
    </source>
</evidence>
<evidence type="ECO:0000313" key="7">
    <source>
        <dbReference type="Proteomes" id="UP000224915"/>
    </source>
</evidence>
<dbReference type="GO" id="GO:0000272">
    <property type="term" value="P:polysaccharide catabolic process"/>
    <property type="evidence" value="ECO:0007669"/>
    <property type="project" value="UniProtKB-KW"/>
</dbReference>
<dbReference type="SUPFAM" id="SSF49265">
    <property type="entry name" value="Fibronectin type III"/>
    <property type="match status" value="3"/>
</dbReference>
<feature type="domain" description="Fibronectin type-III" evidence="5">
    <location>
        <begin position="1660"/>
        <end position="1756"/>
    </location>
</feature>
<keyword evidence="7" id="KW-1185">Reference proteome</keyword>
<dbReference type="InterPro" id="IPR003961">
    <property type="entry name" value="FN3_dom"/>
</dbReference>
<evidence type="ECO:0000259" key="5">
    <source>
        <dbReference type="PROSITE" id="PS50853"/>
    </source>
</evidence>
<name>A0A2A9D4J8_9MICO</name>
<keyword evidence="3" id="KW-0624">Polysaccharide degradation</keyword>
<sequence length="1958" mass="200806">MFPRVPAWLARVAAWLTPARLRWGLLALGVVVATTLVWGHPGLRVQDVTLDDGGVWVTHPQEHALARFNTGIRELTGELDTGVESFDVVQDEATVLLVEATRLTVVDVRTVTRSTSVTLPAGAEVDLAGDMVMIWDAAAGETWLRPVALLGSFDALRDVPDAEPGPGGVSALRRDGSVATMTAAGQEFLTTWRSEEGAAEEGAGQARTDPTRRREASPQGGWEQATVAGESLVALAGTTLSMPHGVVQVPDDARLQEPAAPGDSLAVATPGSLLRVDLGSGAVTEDVVHEGAVASEATAAPVRIGECVHAAWARATDSYALRCGGEDDMTLDVPALAGAVEPILRSNRGRVVLNDAASGAVWVPQVTAERLDAVWASLEARTEESSVAPQDRESTATAGAECGTEASDLTAVDDEFGVRPGGVVVLDVLRNDSSAGCGVLTVTAVEDVPAEIGHVTVVNGGRSVQLTAAAQAQGEVTFAYSATDGSGSTTPQRAAVTVHVIQPGTQRAPEHHVSPHLHVEQGGYLVYDALADFRDPDGDTLELVSAHPTAGQVQLDSRGLLTFWPGGTEPGQVRLEVVVTDGEHEVTASVPVSVHEPASLPPGLGVVHAQAAVGEVVTVQPLEAVVAGGASTMRLTGVEEVEGLEIVPDLAEGTIRVSGAVPGTYEVPYSVASGGQVASGIVRLDVRSGESTAIVTTSDVVHLPAAGDVTIRPLANDLPPANSVLVLSEVEVVQGEGLELSVRGHDTLTLSRVADVSGDVQLRYTATDGRVSATETITVLAQGHAQEQLAPSLADIDVSVKAGGVVTVPVLEHATAAEGEQLNIMADGVTQPDAGLVMVSGDSVRFLAPQEPSTQRFTVAVTGEGGTASAAVTVAVHEPDPASKEPSLPTDITARVFAGEEVSIPIPLIGIDPDGDGVLLLGQASAPSLGRVTEWRSRTVVYEAYPDAAGTDTFTYAVEDWAGQRSTATIRVAVIPRPTDAGSVTAVDDLIEVRPGTTVSYPVLRNDADAAGGALALLPSLDVGTPGVSARVVGEEIHVTVPASPPDASGALHIVYTASSVTSRDSAVLTVLVADDAEVEAPEAADVVVRPVDTVGRAEVEVDVRALAHNSLGGVEDLQPVVPEGVEGVDVSSLGVLTVTLTDTTRVVPYGLEVAGPDGESLIGYATITVPALGNFPPVLRPRTEALTVRSGESLVVDLTEYVQVAPGKEVVLADADAVSATQAQEVRVVDSQTVEFVAGAGYAGPASLTVTVADGPPGGIGTRESVLSLPVTILATEDYPPRFAGARLDIAPGEEPLTVDLADLTSSVAALGEDGSGYRYRLTGSPPQGVEAALSGTLLTVSAAVDTPSGTQGAIGIAIDYGGQEEVLGRVEVDVVASTRPLARLLDHRLTAEAGSEVVVDVLEGAFNPFPARSLSVVGTQITGDATASSTGGQVTVALSEAARGRVRLVVTVADATGERSRVVQSEVIITVLAPPQQPAPPSVLSVGDGSVELSWSAPAANGAAISGYLLTASDGRTAECATTSCTFEGLPNAVPVAFTVTARNTVGSSEPSLPSETVTPDVVPDAPPTPTLERGDGILTARWAPATSRGTAVIGYDLELAPGGERVSLGAEDLEHVLQDLDLGESYRVRIRAHNQMAQPGAWSEYSTPQVAAAAPGVPTGLRAPSGLSDGSGVLSASWEAPAPSGDPVTYQVRVTGPVADGSQAARGVLETSGTSLTVRGVVPGEQYSLEVRARNAVGESAWSQPLRTRVWNAPGTPTALTLEGTSSPGTTTVSPTLRWTAPTATGGRGITIARYDVQYRLDGAEQTLTATGPALTLNDLPAGASLSFRVRAVNSEGALGEFSPWSAATTLTARPLVTGASAEVATDGTVTLTWQVRDGGSPVSATEIAIDGLGIYAAGTQTTWLSEAPVPAGEYQVRIRVTTAIATSEPAALTVVVPPPQDAGDRINRGSGGPR</sequence>
<feature type="domain" description="Fibronectin type-III" evidence="5">
    <location>
        <begin position="1566"/>
        <end position="1656"/>
    </location>
</feature>
<dbReference type="InterPro" id="IPR036116">
    <property type="entry name" value="FN3_sf"/>
</dbReference>
<protein>
    <submittedName>
        <fullName evidence="6">Fibronectin type III domain protein</fullName>
    </submittedName>
</protein>
<feature type="region of interest" description="Disordered" evidence="4">
    <location>
        <begin position="1548"/>
        <end position="1573"/>
    </location>
</feature>
<dbReference type="CDD" id="cd00063">
    <property type="entry name" value="FN3"/>
    <property type="match status" value="4"/>
</dbReference>